<proteinExistence type="inferred from homology"/>
<protein>
    <recommendedName>
        <fullName evidence="2">dUTP diphosphatase</fullName>
        <ecNumber evidence="2">3.6.1.23</ecNumber>
    </recommendedName>
</protein>
<dbReference type="InterPro" id="IPR036157">
    <property type="entry name" value="dUTPase-like_sf"/>
</dbReference>
<feature type="compositionally biased region" description="Gly residues" evidence="4">
    <location>
        <begin position="271"/>
        <end position="280"/>
    </location>
</feature>
<evidence type="ECO:0000256" key="2">
    <source>
        <dbReference type="ARBA" id="ARBA00012379"/>
    </source>
</evidence>
<dbReference type="InterPro" id="IPR008181">
    <property type="entry name" value="dUTPase"/>
</dbReference>
<dbReference type="GO" id="GO:0000287">
    <property type="term" value="F:magnesium ion binding"/>
    <property type="evidence" value="ECO:0007669"/>
    <property type="project" value="InterPro"/>
</dbReference>
<dbReference type="InterPro" id="IPR029054">
    <property type="entry name" value="dUTPase-like"/>
</dbReference>
<dbReference type="Gene3D" id="2.70.40.10">
    <property type="match status" value="1"/>
</dbReference>
<evidence type="ECO:0000313" key="6">
    <source>
        <dbReference type="EMBL" id="QHS90487.1"/>
    </source>
</evidence>
<keyword evidence="3" id="KW-0546">Nucleotide metabolism</keyword>
<dbReference type="EC" id="3.6.1.23" evidence="2"/>
<reference evidence="6" key="1">
    <citation type="journal article" date="2020" name="Nature">
        <title>Giant virus diversity and host interactions through global metagenomics.</title>
        <authorList>
            <person name="Schulz F."/>
            <person name="Roux S."/>
            <person name="Paez-Espino D."/>
            <person name="Jungbluth S."/>
            <person name="Walsh D.A."/>
            <person name="Denef V.J."/>
            <person name="McMahon K.D."/>
            <person name="Konstantinidis K.T."/>
            <person name="Eloe-Fadrosh E.A."/>
            <person name="Kyrpides N.C."/>
            <person name="Woyke T."/>
        </authorList>
    </citation>
    <scope>NUCLEOTIDE SEQUENCE</scope>
    <source>
        <strain evidence="6">GVMAG-M-3300010354-11</strain>
    </source>
</reference>
<evidence type="ECO:0000256" key="1">
    <source>
        <dbReference type="ARBA" id="ARBA00006581"/>
    </source>
</evidence>
<dbReference type="SUPFAM" id="SSF51283">
    <property type="entry name" value="dUTPase-like"/>
    <property type="match status" value="1"/>
</dbReference>
<comment type="similarity">
    <text evidence="1">Belongs to the dUTPase family.</text>
</comment>
<dbReference type="GO" id="GO:0046081">
    <property type="term" value="P:dUTP catabolic process"/>
    <property type="evidence" value="ECO:0007669"/>
    <property type="project" value="InterPro"/>
</dbReference>
<dbReference type="EMBL" id="MN739140">
    <property type="protein sequence ID" value="QHS90487.1"/>
    <property type="molecule type" value="Genomic_DNA"/>
</dbReference>
<dbReference type="GO" id="GO:0004170">
    <property type="term" value="F:dUTP diphosphatase activity"/>
    <property type="evidence" value="ECO:0007669"/>
    <property type="project" value="UniProtKB-EC"/>
</dbReference>
<feature type="region of interest" description="Disordered" evidence="4">
    <location>
        <begin position="260"/>
        <end position="280"/>
    </location>
</feature>
<sequence>MSDLSDYLLTLSCIWDTCESINTDEYQIPDDYVEIFNSLKKNRLDTISNKLVACRAIFDTCAEVYNNYVVLNTKKPDINNYVKDVISDHIYMTENSDSTLVVSGVNLCEIFNLLYKSGNVYNKKMFAFFKLCAYNTECDIPTFRFKLTDKAAIPPKKNKQSDSGFDLVLIKKIKDNNGVEFYDTCVQVAPPLGYYFDLVGRSSISKSGYMLANNIGIIDQSYRGNIIVALVKLNKDMPDLELPCRLVQLIPRKVEYMDPEQVDDLDETSRGDGGFGSSGR</sequence>
<evidence type="ECO:0000256" key="4">
    <source>
        <dbReference type="SAM" id="MobiDB-lite"/>
    </source>
</evidence>
<accession>A0A6C0BDY0</accession>
<dbReference type="Pfam" id="PF00692">
    <property type="entry name" value="dUTPase"/>
    <property type="match status" value="1"/>
</dbReference>
<organism evidence="6">
    <name type="scientific">viral metagenome</name>
    <dbReference type="NCBI Taxonomy" id="1070528"/>
    <lineage>
        <taxon>unclassified sequences</taxon>
        <taxon>metagenomes</taxon>
        <taxon>organismal metagenomes</taxon>
    </lineage>
</organism>
<dbReference type="AlphaFoldDB" id="A0A6C0BDY0"/>
<name>A0A6C0BDY0_9ZZZZ</name>
<evidence type="ECO:0000256" key="3">
    <source>
        <dbReference type="ARBA" id="ARBA00023080"/>
    </source>
</evidence>
<evidence type="ECO:0000259" key="5">
    <source>
        <dbReference type="Pfam" id="PF00692"/>
    </source>
</evidence>
<feature type="domain" description="dUTPase-like" evidence="5">
    <location>
        <begin position="155"/>
        <end position="279"/>
    </location>
</feature>
<dbReference type="PANTHER" id="PTHR11241">
    <property type="entry name" value="DEOXYURIDINE 5'-TRIPHOSPHATE NUCLEOTIDOHYDROLASE"/>
    <property type="match status" value="1"/>
</dbReference>
<dbReference type="PANTHER" id="PTHR11241:SF0">
    <property type="entry name" value="DEOXYURIDINE 5'-TRIPHOSPHATE NUCLEOTIDOHYDROLASE"/>
    <property type="match status" value="1"/>
</dbReference>
<dbReference type="GO" id="GO:0006226">
    <property type="term" value="P:dUMP biosynthetic process"/>
    <property type="evidence" value="ECO:0007669"/>
    <property type="project" value="InterPro"/>
</dbReference>